<evidence type="ECO:0000313" key="2">
    <source>
        <dbReference type="Proteomes" id="UP000299102"/>
    </source>
</evidence>
<dbReference type="Proteomes" id="UP000299102">
    <property type="component" value="Unassembled WGS sequence"/>
</dbReference>
<keyword evidence="2" id="KW-1185">Reference proteome</keyword>
<accession>A0A4C1TA42</accession>
<sequence length="76" mass="8541">MPLMLMLVVKPNQGGASLTVHQLYVARPQRQTTVMAKLLYVEVGKKHDSTKYQLKPDIHTCSDINHTTSQHRAEGV</sequence>
<dbReference type="AlphaFoldDB" id="A0A4C1TA42"/>
<organism evidence="1 2">
    <name type="scientific">Eumeta variegata</name>
    <name type="common">Bagworm moth</name>
    <name type="synonym">Eumeta japonica</name>
    <dbReference type="NCBI Taxonomy" id="151549"/>
    <lineage>
        <taxon>Eukaryota</taxon>
        <taxon>Metazoa</taxon>
        <taxon>Ecdysozoa</taxon>
        <taxon>Arthropoda</taxon>
        <taxon>Hexapoda</taxon>
        <taxon>Insecta</taxon>
        <taxon>Pterygota</taxon>
        <taxon>Neoptera</taxon>
        <taxon>Endopterygota</taxon>
        <taxon>Lepidoptera</taxon>
        <taxon>Glossata</taxon>
        <taxon>Ditrysia</taxon>
        <taxon>Tineoidea</taxon>
        <taxon>Psychidae</taxon>
        <taxon>Oiketicinae</taxon>
        <taxon>Eumeta</taxon>
    </lineage>
</organism>
<gene>
    <name evidence="1" type="ORF">EVAR_79713_1</name>
</gene>
<reference evidence="1 2" key="1">
    <citation type="journal article" date="2019" name="Commun. Biol.">
        <title>The bagworm genome reveals a unique fibroin gene that provides high tensile strength.</title>
        <authorList>
            <person name="Kono N."/>
            <person name="Nakamura H."/>
            <person name="Ohtoshi R."/>
            <person name="Tomita M."/>
            <person name="Numata K."/>
            <person name="Arakawa K."/>
        </authorList>
    </citation>
    <scope>NUCLEOTIDE SEQUENCE [LARGE SCALE GENOMIC DNA]</scope>
</reference>
<name>A0A4C1TA42_EUMVA</name>
<dbReference type="EMBL" id="BGZK01000044">
    <property type="protein sequence ID" value="GBP11035.1"/>
    <property type="molecule type" value="Genomic_DNA"/>
</dbReference>
<comment type="caution">
    <text evidence="1">The sequence shown here is derived from an EMBL/GenBank/DDBJ whole genome shotgun (WGS) entry which is preliminary data.</text>
</comment>
<evidence type="ECO:0000313" key="1">
    <source>
        <dbReference type="EMBL" id="GBP11035.1"/>
    </source>
</evidence>
<protein>
    <submittedName>
        <fullName evidence="1">Uncharacterized protein</fullName>
    </submittedName>
</protein>
<proteinExistence type="predicted"/>